<feature type="region of interest" description="Disordered" evidence="2">
    <location>
        <begin position="92"/>
        <end position="130"/>
    </location>
</feature>
<keyword evidence="1" id="KW-0175">Coiled coil</keyword>
<feature type="compositionally biased region" description="Low complexity" evidence="2">
    <location>
        <begin position="96"/>
        <end position="111"/>
    </location>
</feature>
<feature type="coiled-coil region" evidence="1">
    <location>
        <begin position="6"/>
        <end position="33"/>
    </location>
</feature>
<gene>
    <name evidence="3" type="ORF">NDU88_001984</name>
</gene>
<evidence type="ECO:0000313" key="3">
    <source>
        <dbReference type="EMBL" id="KAJ1170103.1"/>
    </source>
</evidence>
<proteinExistence type="predicted"/>
<dbReference type="AlphaFoldDB" id="A0AAV7T0X0"/>
<dbReference type="EMBL" id="JANPWB010000007">
    <property type="protein sequence ID" value="KAJ1170103.1"/>
    <property type="molecule type" value="Genomic_DNA"/>
</dbReference>
<comment type="caution">
    <text evidence="3">The sequence shown here is derived from an EMBL/GenBank/DDBJ whole genome shotgun (WGS) entry which is preliminary data.</text>
</comment>
<protein>
    <recommendedName>
        <fullName evidence="5">Inhibitor of growth protein N-terminal histone-binding domain-containing protein</fullName>
    </recommendedName>
</protein>
<feature type="compositionally biased region" description="Polar residues" evidence="2">
    <location>
        <begin position="117"/>
        <end position="130"/>
    </location>
</feature>
<evidence type="ECO:0000256" key="1">
    <source>
        <dbReference type="SAM" id="Coils"/>
    </source>
</evidence>
<evidence type="ECO:0000256" key="2">
    <source>
        <dbReference type="SAM" id="MobiDB-lite"/>
    </source>
</evidence>
<evidence type="ECO:0008006" key="5">
    <source>
        <dbReference type="Google" id="ProtNLM"/>
    </source>
</evidence>
<dbReference type="Proteomes" id="UP001066276">
    <property type="component" value="Chromosome 4_1"/>
</dbReference>
<evidence type="ECO:0000313" key="4">
    <source>
        <dbReference type="Proteomes" id="UP001066276"/>
    </source>
</evidence>
<keyword evidence="4" id="KW-1185">Reference proteome</keyword>
<reference evidence="3" key="1">
    <citation type="journal article" date="2022" name="bioRxiv">
        <title>Sequencing and chromosome-scale assembly of the giantPleurodeles waltlgenome.</title>
        <authorList>
            <person name="Brown T."/>
            <person name="Elewa A."/>
            <person name="Iarovenko S."/>
            <person name="Subramanian E."/>
            <person name="Araus A.J."/>
            <person name="Petzold A."/>
            <person name="Susuki M."/>
            <person name="Suzuki K.-i.T."/>
            <person name="Hayashi T."/>
            <person name="Toyoda A."/>
            <person name="Oliveira C."/>
            <person name="Osipova E."/>
            <person name="Leigh N.D."/>
            <person name="Simon A."/>
            <person name="Yun M.H."/>
        </authorList>
    </citation>
    <scope>NUCLEOTIDE SEQUENCE</scope>
    <source>
        <strain evidence="3">20211129_DDA</strain>
        <tissue evidence="3">Liver</tissue>
    </source>
</reference>
<organism evidence="3 4">
    <name type="scientific">Pleurodeles waltl</name>
    <name type="common">Iberian ribbed newt</name>
    <dbReference type="NCBI Taxonomy" id="8319"/>
    <lineage>
        <taxon>Eukaryota</taxon>
        <taxon>Metazoa</taxon>
        <taxon>Chordata</taxon>
        <taxon>Craniata</taxon>
        <taxon>Vertebrata</taxon>
        <taxon>Euteleostomi</taxon>
        <taxon>Amphibia</taxon>
        <taxon>Batrachia</taxon>
        <taxon>Caudata</taxon>
        <taxon>Salamandroidea</taxon>
        <taxon>Salamandridae</taxon>
        <taxon>Pleurodelinae</taxon>
        <taxon>Pleurodeles</taxon>
    </lineage>
</organism>
<name>A0AAV7T0X0_PLEWA</name>
<sequence>MMRILIKHTEKKVAKLQDDIDKMEKEIENVPQKDLIKKNYEILDKIMEDYQIYLRDKKLRKVKRDDLDYKEGRVYNFARKYDNVRIPDIGKRTCEGTSDTDLTSGSSVSSLERMKSNGVSPSTSTSQGVSNLFCGNGKITSWNKADSKRAKTRRGGKRWKQEQSIRVSEFQEELGTLEAQDQTIDESDLVIVNLSD</sequence>
<accession>A0AAV7T0X0</accession>